<proteinExistence type="predicted"/>
<evidence type="ECO:0000313" key="2">
    <source>
        <dbReference type="Proteomes" id="UP001150581"/>
    </source>
</evidence>
<organism evidence="1 2">
    <name type="scientific">Kickxella alabastrina</name>
    <dbReference type="NCBI Taxonomy" id="61397"/>
    <lineage>
        <taxon>Eukaryota</taxon>
        <taxon>Fungi</taxon>
        <taxon>Fungi incertae sedis</taxon>
        <taxon>Zoopagomycota</taxon>
        <taxon>Kickxellomycotina</taxon>
        <taxon>Kickxellomycetes</taxon>
        <taxon>Kickxellales</taxon>
        <taxon>Kickxellaceae</taxon>
        <taxon>Kickxella</taxon>
    </lineage>
</organism>
<sequence>MLRMQTRSMQARLRDARKLVDDGRYEYACDVLFECQRGFNFLGKANFSTKLLHPMDPPPWCDPSMKLTLPNVHSFQLPDPSWEWVSPRWLIDMTLDVDEDGWQYATRFSNATWHGRHSAAKSFVRRRRWLRLRRRLQINPSSPTGIDDANLYSSMTDDGRPVAAEESYDTGFDVSQQNRQRRRRMSKPVAVASKIKNTVQGNYVGATPKSPTKPVTKNLAYTLKDGKYKSHNLRDAAVGKDTNQGLASVLSSPMPVRRLSQPMPPKLGNTDYLLEGSAEIAAGMSSDSSGSIGNGNGNDAGAKRRETEEGHGVKPLLQHQQVHSAIQLLQRKLSANWQGKDFDGRSSSVQHQQMQQNRDQQYVGHGSSSSSGGSLRSPIVQHSHHFHHHDRESEALPLPTGGMSFVPPPMPTLSAMPSNDDSRSNTVSASRGYVNGVPESFPRLCGLLEPERTVPLVDQQYQSVLARSGNSGGNIDGSATTGAAASRPRRLSMIRVPLQKSGSHLASAASSIWGSVSRSKSTSRASKAQSVHGLPLGPTNSVGDSVSGTQAPIMARHKTTMALSTSPLAAGNGMRTASGNDEDANSTVVDSHPVLSSGDHICDAANDNVGEASDVEDNGLSQKSMSKLTLSAKTSSGNSSIRAGNNSNSNSNNNVEEDDDNTDNSSLLDALSIYSGLSHANSMTGPASFMANDLPTLDPYVDPYRSLQLPEYQLFNDAHRGSMHPKNGTMLMAAAPPATVTASSIVDKRLLYLASESLKSMVSGIPLDRERLEFLREGLTLGGITAATIWYCLPWLHFDLLQFDDARQRLIAMLLAFSHTCPLDAMRYFDISSDSSKRGGVSYGITERSVWDSMSPVDRKEYADLMRQLDAGVRADSGEAAACVPVLSPSQAWRFVIKPLVSRDSDLFYSDFKVMAMGVARWSLSRT</sequence>
<reference evidence="1" key="1">
    <citation type="submission" date="2022-07" db="EMBL/GenBank/DDBJ databases">
        <title>Phylogenomic reconstructions and comparative analyses of Kickxellomycotina fungi.</title>
        <authorList>
            <person name="Reynolds N.K."/>
            <person name="Stajich J.E."/>
            <person name="Barry K."/>
            <person name="Grigoriev I.V."/>
            <person name="Crous P."/>
            <person name="Smith M.E."/>
        </authorList>
    </citation>
    <scope>NUCLEOTIDE SEQUENCE</scope>
    <source>
        <strain evidence="1">Benny 63K</strain>
    </source>
</reference>
<comment type="caution">
    <text evidence="1">The sequence shown here is derived from an EMBL/GenBank/DDBJ whole genome shotgun (WGS) entry which is preliminary data.</text>
</comment>
<dbReference type="EMBL" id="JANBPG010000073">
    <property type="protein sequence ID" value="KAJ1900564.1"/>
    <property type="molecule type" value="Genomic_DNA"/>
</dbReference>
<gene>
    <name evidence="1" type="ORF">LPJ66_001393</name>
</gene>
<name>A0ACC1ITG8_9FUNG</name>
<protein>
    <submittedName>
        <fullName evidence="1">Uncharacterized protein</fullName>
    </submittedName>
</protein>
<evidence type="ECO:0000313" key="1">
    <source>
        <dbReference type="EMBL" id="KAJ1900564.1"/>
    </source>
</evidence>
<accession>A0ACC1ITG8</accession>
<dbReference type="Proteomes" id="UP001150581">
    <property type="component" value="Unassembled WGS sequence"/>
</dbReference>
<keyword evidence="2" id="KW-1185">Reference proteome</keyword>